<dbReference type="AlphaFoldDB" id="Q6N4L3"/>
<reference evidence="1 3" key="2">
    <citation type="journal article" date="2004" name="Nat. Biotechnol.">
        <title>Complete genome sequence of the metabolically versatile photosynthetic bacterium Rhodopseudomonas palustris.</title>
        <authorList>
            <person name="Larimer F.W."/>
            <person name="Chain P."/>
            <person name="Hauser L."/>
            <person name="Lamerdin J."/>
            <person name="Malfatti S."/>
            <person name="Do L."/>
            <person name="Land M.L."/>
            <person name="Pelletier D.A."/>
            <person name="Beatty J.T."/>
            <person name="Lang A.S."/>
            <person name="Tabita F.R."/>
            <person name="Gibson J.L."/>
            <person name="Hanson T.E."/>
            <person name="Bobst C."/>
            <person name="Torres J.L."/>
            <person name="Peres C."/>
            <person name="Harrison F.H."/>
            <person name="Gibson J."/>
            <person name="Harwood C.S."/>
        </authorList>
    </citation>
    <scope>NUCLEOTIDE SEQUENCE [LARGE SCALE GENOMIC DNA]</scope>
    <source>
        <strain evidence="3">ATCC BAA-98 / CGA009</strain>
        <strain evidence="1">CGA009</strain>
    </source>
</reference>
<dbReference type="Proteomes" id="UP000001426">
    <property type="component" value="Chromosome"/>
</dbReference>
<proteinExistence type="predicted"/>
<dbReference type="eggNOG" id="ENOG5031GK0">
    <property type="taxonomic scope" value="Bacteria"/>
</dbReference>
<dbReference type="GO" id="GO:0008168">
    <property type="term" value="F:methyltransferase activity"/>
    <property type="evidence" value="ECO:0007669"/>
    <property type="project" value="UniProtKB-KW"/>
</dbReference>
<dbReference type="STRING" id="258594.RPA3324"/>
<reference evidence="2" key="3">
    <citation type="submission" date="2022-12" db="EMBL/GenBank/DDBJ databases">
        <title>Complete genome sequence of Rhodopseudomonas palustris CGA0092 and corrections to the R. palustris CGA009 genome sequence.</title>
        <authorList>
            <person name="Mazny B.R."/>
            <person name="Sheff O.F."/>
            <person name="LaSarre B."/>
            <person name="McKinlay A."/>
            <person name="McKinlay J.B."/>
        </authorList>
    </citation>
    <scope>NUCLEOTIDE SEQUENCE</scope>
    <source>
        <strain evidence="2">CGA009</strain>
    </source>
</reference>
<gene>
    <name evidence="1" type="ordered locus">RPA3324</name>
    <name evidence="2" type="ORF">TX73_017185</name>
</gene>
<dbReference type="InterPro" id="IPR027612">
    <property type="entry name" value="Put_MTase_LIC12133"/>
</dbReference>
<name>Q6N4L3_RHOPA</name>
<sequence length="289" mass="32370">MVPGLNKLRVAIGSSAAIGLRALAKLPYGPQLIRAAASRPGIERWLRALLCVYQPFPDIDTATKYIRRFIPAGHEHSDVVSQLKQFADVTRESDYPVLFYLSGYAPGLSTVFDLGGGIGNLFYPYDRELRLPATLRWMVHDLPDKEEIVLQFAKSRNEQRVGFSRRMEDASGVDLFIVSGALHYFEDELAVILGRLAELPRLVVVNRTPFSQADPIVTTQVGDGYVHACKLHSLAGTIAGMEAIGYRFVAKWPVHERASRVPLRPDLNDTYWGLFFVLDADRRQLEASR</sequence>
<organism evidence="1">
    <name type="scientific">Rhodopseudomonas palustris (strain ATCC BAA-98 / CGA009)</name>
    <dbReference type="NCBI Taxonomy" id="258594"/>
    <lineage>
        <taxon>Bacteria</taxon>
        <taxon>Pseudomonadati</taxon>
        <taxon>Pseudomonadota</taxon>
        <taxon>Alphaproteobacteria</taxon>
        <taxon>Hyphomicrobiales</taxon>
        <taxon>Nitrobacteraceae</taxon>
        <taxon>Rhodopseudomonas</taxon>
    </lineage>
</organism>
<accession>Q6N4L3</accession>
<keyword evidence="3" id="KW-1185">Reference proteome</keyword>
<dbReference type="GeneID" id="66894412"/>
<keyword evidence="2" id="KW-0808">Transferase</keyword>
<reference evidence="2" key="1">
    <citation type="submission" date="2003-07" db="EMBL/GenBank/DDBJ databases">
        <authorList>
            <consortium name="Rhodopseudomonas genome consortium"/>
            <person name="Larimer F."/>
            <person name="Harwood C."/>
        </authorList>
    </citation>
    <scope>NUCLEOTIDE SEQUENCE</scope>
    <source>
        <strain evidence="2">CGA009</strain>
    </source>
</reference>
<dbReference type="EMBL" id="CP116810">
    <property type="protein sequence ID" value="WCL93490.1"/>
    <property type="molecule type" value="Genomic_DNA"/>
</dbReference>
<dbReference type="HOGENOM" id="CLU_1022847_0_0_5"/>
<protein>
    <submittedName>
        <fullName evidence="2">TIGR04325 family methyltransferase</fullName>
    </submittedName>
</protein>
<dbReference type="NCBIfam" id="TIGR04325">
    <property type="entry name" value="MTase_LIC12133"/>
    <property type="match status" value="1"/>
</dbReference>
<evidence type="ECO:0000313" key="1">
    <source>
        <dbReference type="EMBL" id="CAE28765.1"/>
    </source>
</evidence>
<evidence type="ECO:0000313" key="2">
    <source>
        <dbReference type="EMBL" id="WCL93490.1"/>
    </source>
</evidence>
<evidence type="ECO:0000313" key="3">
    <source>
        <dbReference type="Proteomes" id="UP000001426"/>
    </source>
</evidence>
<dbReference type="GO" id="GO:0032259">
    <property type="term" value="P:methylation"/>
    <property type="evidence" value="ECO:0007669"/>
    <property type="project" value="UniProtKB-KW"/>
</dbReference>
<dbReference type="RefSeq" id="WP_011158866.1">
    <property type="nucleotide sequence ID" value="NZ_CP116810.1"/>
</dbReference>
<dbReference type="KEGG" id="rpa:TX73_017185"/>
<dbReference type="EMBL" id="BX572603">
    <property type="protein sequence ID" value="CAE28765.1"/>
    <property type="molecule type" value="Genomic_DNA"/>
</dbReference>
<keyword evidence="2" id="KW-0489">Methyltransferase</keyword>